<name>A0ABR1K606_9AGAR</name>
<sequence>MRGGLSTFSSAMSVTMMSRLTFHLHQNVEGNRVETYELEVVRFAAATVSTQEQSEDHVPQRLKSPKHSSKRTVVISR</sequence>
<dbReference type="Proteomes" id="UP001498398">
    <property type="component" value="Unassembled WGS sequence"/>
</dbReference>
<gene>
    <name evidence="2" type="ORF">VKT23_000224</name>
</gene>
<comment type="caution">
    <text evidence="2">The sequence shown here is derived from an EMBL/GenBank/DDBJ whole genome shotgun (WGS) entry which is preliminary data.</text>
</comment>
<evidence type="ECO:0000313" key="2">
    <source>
        <dbReference type="EMBL" id="KAK7472105.1"/>
    </source>
</evidence>
<keyword evidence="3" id="KW-1185">Reference proteome</keyword>
<proteinExistence type="predicted"/>
<evidence type="ECO:0008006" key="4">
    <source>
        <dbReference type="Google" id="ProtNLM"/>
    </source>
</evidence>
<dbReference type="EMBL" id="JBANRG010000001">
    <property type="protein sequence ID" value="KAK7472105.1"/>
    <property type="molecule type" value="Genomic_DNA"/>
</dbReference>
<evidence type="ECO:0000313" key="3">
    <source>
        <dbReference type="Proteomes" id="UP001498398"/>
    </source>
</evidence>
<protein>
    <recommendedName>
        <fullName evidence="4">Secreted protein</fullName>
    </recommendedName>
</protein>
<accession>A0ABR1K606</accession>
<reference evidence="2 3" key="1">
    <citation type="submission" date="2024-01" db="EMBL/GenBank/DDBJ databases">
        <title>A draft genome for the cacao thread blight pathogen Marasmiellus scandens.</title>
        <authorList>
            <person name="Baruah I.K."/>
            <person name="Leung J."/>
            <person name="Bukari Y."/>
            <person name="Amoako-Attah I."/>
            <person name="Meinhardt L.W."/>
            <person name="Bailey B.A."/>
            <person name="Cohen S.P."/>
        </authorList>
    </citation>
    <scope>NUCLEOTIDE SEQUENCE [LARGE SCALE GENOMIC DNA]</scope>
    <source>
        <strain evidence="2 3">GH-19</strain>
    </source>
</reference>
<evidence type="ECO:0000256" key="1">
    <source>
        <dbReference type="SAM" id="MobiDB-lite"/>
    </source>
</evidence>
<feature type="region of interest" description="Disordered" evidence="1">
    <location>
        <begin position="49"/>
        <end position="77"/>
    </location>
</feature>
<organism evidence="2 3">
    <name type="scientific">Marasmiellus scandens</name>
    <dbReference type="NCBI Taxonomy" id="2682957"/>
    <lineage>
        <taxon>Eukaryota</taxon>
        <taxon>Fungi</taxon>
        <taxon>Dikarya</taxon>
        <taxon>Basidiomycota</taxon>
        <taxon>Agaricomycotina</taxon>
        <taxon>Agaricomycetes</taxon>
        <taxon>Agaricomycetidae</taxon>
        <taxon>Agaricales</taxon>
        <taxon>Marasmiineae</taxon>
        <taxon>Omphalotaceae</taxon>
        <taxon>Marasmiellus</taxon>
    </lineage>
</organism>